<feature type="chain" id="PRO_5037954587" evidence="1">
    <location>
        <begin position="20"/>
        <end position="296"/>
    </location>
</feature>
<keyword evidence="1" id="KW-0732">Signal</keyword>
<protein>
    <submittedName>
        <fullName evidence="3">Uncharacterized protein</fullName>
    </submittedName>
</protein>
<organism evidence="2 3">
    <name type="scientific">Acrobeloides nanus</name>
    <dbReference type="NCBI Taxonomy" id="290746"/>
    <lineage>
        <taxon>Eukaryota</taxon>
        <taxon>Metazoa</taxon>
        <taxon>Ecdysozoa</taxon>
        <taxon>Nematoda</taxon>
        <taxon>Chromadorea</taxon>
        <taxon>Rhabditida</taxon>
        <taxon>Tylenchina</taxon>
        <taxon>Cephalobomorpha</taxon>
        <taxon>Cephaloboidea</taxon>
        <taxon>Cephalobidae</taxon>
        <taxon>Acrobeloides</taxon>
    </lineage>
</organism>
<proteinExistence type="predicted"/>
<sequence length="296" mass="33286">MKFLTVFILVKLLSNSIEASTYCSKFDVYIYVADIVQTSKIYYTLNATLDIAPGPGSSTNFSVSNVVEHNNTETWSIRIGNWTNLNRTVYVQTSCAGTSQGNDWKYNSNLGSCNQLQALLEVRNSSGIQTQDYGCLNYKNTNSGSYFYSVVKFQPVASVFPNATTNWFLNGLTSNVTSASEVDFIFTGIPVNEPLFWFLDYLISDAQPKVIAETSGAIPLVLICDKPDGCSNATDIQFYTYDQSNSLYNSAYVSNVTLYPAMFNLYARVEVQYMKHNRKDRIKFLDMISLFWSLMS</sequence>
<name>A0A914CHR3_9BILA</name>
<dbReference type="WBParaSite" id="ACRNAN_scaffold10506.g30976.t1">
    <property type="protein sequence ID" value="ACRNAN_scaffold10506.g30976.t1"/>
    <property type="gene ID" value="ACRNAN_scaffold10506.g30976"/>
</dbReference>
<keyword evidence="2" id="KW-1185">Reference proteome</keyword>
<feature type="signal peptide" evidence="1">
    <location>
        <begin position="1"/>
        <end position="19"/>
    </location>
</feature>
<accession>A0A914CHR3</accession>
<dbReference type="AlphaFoldDB" id="A0A914CHR3"/>
<evidence type="ECO:0000313" key="2">
    <source>
        <dbReference type="Proteomes" id="UP000887540"/>
    </source>
</evidence>
<dbReference type="Proteomes" id="UP000887540">
    <property type="component" value="Unplaced"/>
</dbReference>
<evidence type="ECO:0000256" key="1">
    <source>
        <dbReference type="SAM" id="SignalP"/>
    </source>
</evidence>
<evidence type="ECO:0000313" key="3">
    <source>
        <dbReference type="WBParaSite" id="ACRNAN_scaffold10506.g30976.t1"/>
    </source>
</evidence>
<reference evidence="3" key="1">
    <citation type="submission" date="2022-11" db="UniProtKB">
        <authorList>
            <consortium name="WormBaseParasite"/>
        </authorList>
    </citation>
    <scope>IDENTIFICATION</scope>
</reference>